<evidence type="ECO:0000313" key="2">
    <source>
        <dbReference type="Proteomes" id="UP000001785"/>
    </source>
</evidence>
<organism evidence="1 2">
    <name type="scientific">Vibrio phage KVP40 (isolate Vibrio parahaemolyticus/Japan/Matsuzaki/1991)</name>
    <name type="common">KVP40</name>
    <name type="synonym">Bacteriophage KVP40</name>
    <dbReference type="NCBI Taxonomy" id="75320"/>
    <lineage>
        <taxon>Viruses</taxon>
        <taxon>Duplodnaviria</taxon>
        <taxon>Heunggongvirae</taxon>
        <taxon>Uroviricota</taxon>
        <taxon>Caudoviricetes</taxon>
        <taxon>Pantevenvirales</taxon>
        <taxon>Straboviridae</taxon>
        <taxon>Schizotequatrovirus</taxon>
        <taxon>Schizotequatrovirus KVP40</taxon>
    </lineage>
</organism>
<reference evidence="1 2" key="1">
    <citation type="journal article" date="2003" name="J. Bacteriol.">
        <title>Complete genome sequence of the broad-host-range vibriophage KVP40: comparative genomics of a T4-related bacteriophage.</title>
        <authorList>
            <person name="Miller E."/>
            <person name="Heidelberg J."/>
            <person name="Eisen J."/>
            <person name="Nelson W."/>
            <person name="Durkin A."/>
            <person name="Ciecko A."/>
            <person name="Feldblyum T."/>
            <person name="White O."/>
            <person name="Paulsen I."/>
            <person name="Nierman W."/>
            <person name="Lee J."/>
            <person name="Szczypinski B."/>
            <person name="Fraser C."/>
        </authorList>
    </citation>
    <scope>NUCLEOTIDE SEQUENCE</scope>
    <source>
        <strain evidence="2">Isolate Vibrio parahaemolyticus/Japan/Matsuzaki /1991</strain>
    </source>
</reference>
<dbReference type="RefSeq" id="NP_899468.1">
    <property type="nucleotide sequence ID" value="NC_005083.2"/>
</dbReference>
<organismHost>
    <name type="scientific">Vibrio parahaemolyticus</name>
    <dbReference type="NCBI Taxonomy" id="670"/>
</organismHost>
<dbReference type="Proteomes" id="UP000001785">
    <property type="component" value="Segment"/>
</dbReference>
<keyword evidence="2" id="KW-1185">Reference proteome</keyword>
<sequence>MHETTNRPNIATSKRDTKENIMKTHLRDNAVTSTTHIELEITTEVLGWFNNEFNQADGWVIVALDEFEKGFLENASIDHSKVYRVMNDDRTSLCRINVEKETYAFLDNAELMETGMYKFERPAKYRSLYIDSKNELFNQGK</sequence>
<accession>Q6WHT2</accession>
<dbReference type="EMBL" id="AY283928">
    <property type="protein sequence ID" value="AAQ64291.1"/>
    <property type="molecule type" value="Genomic_DNA"/>
</dbReference>
<name>Q6WHT2_BPKVM</name>
<proteinExistence type="predicted"/>
<dbReference type="KEGG" id="vg:2545860"/>
<protein>
    <submittedName>
        <fullName evidence="1">Uncharacterized protein</fullName>
    </submittedName>
</protein>
<gene>
    <name evidence="1" type="ORF">KVP40.0222</name>
</gene>
<dbReference type="OrthoDB" id="16127at10239"/>
<dbReference type="GeneID" id="2545860"/>
<evidence type="ECO:0000313" key="1">
    <source>
        <dbReference type="EMBL" id="AAQ64291.1"/>
    </source>
</evidence>